<evidence type="ECO:0000256" key="1">
    <source>
        <dbReference type="SAM" id="MobiDB-lite"/>
    </source>
</evidence>
<proteinExistence type="predicted"/>
<evidence type="ECO:0000313" key="2">
    <source>
        <dbReference type="EMBL" id="KKR96701.1"/>
    </source>
</evidence>
<comment type="caution">
    <text evidence="2">The sequence shown here is derived from an EMBL/GenBank/DDBJ whole genome shotgun (WGS) entry which is preliminary data.</text>
</comment>
<name>A0A0G0VAL3_9BACT</name>
<feature type="region of interest" description="Disordered" evidence="1">
    <location>
        <begin position="258"/>
        <end position="292"/>
    </location>
</feature>
<accession>A0A0G0VAL3</accession>
<gene>
    <name evidence="2" type="ORF">UU48_C0027G0009</name>
</gene>
<evidence type="ECO:0000313" key="3">
    <source>
        <dbReference type="Proteomes" id="UP000034746"/>
    </source>
</evidence>
<dbReference type="AlphaFoldDB" id="A0A0G0VAL3"/>
<organism evidence="2 3">
    <name type="scientific">Candidatus Uhrbacteria bacterium GW2011_GWF2_41_16</name>
    <dbReference type="NCBI Taxonomy" id="1618997"/>
    <lineage>
        <taxon>Bacteria</taxon>
        <taxon>Candidatus Uhriibacteriota</taxon>
    </lineage>
</organism>
<protein>
    <submittedName>
        <fullName evidence="2">Uncharacterized protein</fullName>
    </submittedName>
</protein>
<feature type="non-terminal residue" evidence="2">
    <location>
        <position position="1"/>
    </location>
</feature>
<reference evidence="2 3" key="1">
    <citation type="journal article" date="2015" name="Nature">
        <title>rRNA introns, odd ribosomes, and small enigmatic genomes across a large radiation of phyla.</title>
        <authorList>
            <person name="Brown C.T."/>
            <person name="Hug L.A."/>
            <person name="Thomas B.C."/>
            <person name="Sharon I."/>
            <person name="Castelle C.J."/>
            <person name="Singh A."/>
            <person name="Wilkins M.J."/>
            <person name="Williams K.H."/>
            <person name="Banfield J.F."/>
        </authorList>
    </citation>
    <scope>NUCLEOTIDE SEQUENCE [LARGE SCALE GENOMIC DNA]</scope>
</reference>
<dbReference type="EMBL" id="LCAU01000027">
    <property type="protein sequence ID" value="KKR96701.1"/>
    <property type="molecule type" value="Genomic_DNA"/>
</dbReference>
<dbReference type="Proteomes" id="UP000034746">
    <property type="component" value="Unassembled WGS sequence"/>
</dbReference>
<sequence>LPPADISMSGKEQKEVENETFWSRQRYIEWAEDFGKDEAWVDEIFKFQPDGTTVVNGELNLRNTKIKQLPIGLMEVKGDLNVSENPSFKLNGYPKKVGGSFWCNESNLTSLQGMPKEVGRGISLEYNKIRSLYELPEKVMGDLNLAFNELKDLHGISRKVFGFLSLRENNQLTSLCLLIFPQQKFLQELKLEDMCILVLLKQTLSLMQREKGISRKLIKIMSLDSLRNPFHPPDQRTGTPFELTRHLLPSAEAQALTEALGEDEPSKLEPQQDLPPADISMSGEERKEVEKEPLWIKEDYMKHG</sequence>
<feature type="compositionally biased region" description="Basic and acidic residues" evidence="1">
    <location>
        <begin position="283"/>
        <end position="292"/>
    </location>
</feature>